<comment type="caution">
    <text evidence="1">The sequence shown here is derived from an EMBL/GenBank/DDBJ whole genome shotgun (WGS) entry which is preliminary data.</text>
</comment>
<dbReference type="Gene3D" id="3.30.2000.30">
    <property type="match status" value="1"/>
</dbReference>
<dbReference type="InterPro" id="IPR021508">
    <property type="entry name" value="Gp17-like"/>
</dbReference>
<protein>
    <submittedName>
        <fullName evidence="1">Uncharacterized protein</fullName>
    </submittedName>
</protein>
<evidence type="ECO:0000313" key="1">
    <source>
        <dbReference type="EMBL" id="KKL59743.1"/>
    </source>
</evidence>
<dbReference type="InterPro" id="IPR053745">
    <property type="entry name" value="Viral_Tail_Comp_sf"/>
</dbReference>
<organism evidence="1">
    <name type="scientific">marine sediment metagenome</name>
    <dbReference type="NCBI Taxonomy" id="412755"/>
    <lineage>
        <taxon>unclassified sequences</taxon>
        <taxon>metagenomes</taxon>
        <taxon>ecological metagenomes</taxon>
    </lineage>
</organism>
<gene>
    <name evidence="1" type="ORF">LCGC14_2212300</name>
</gene>
<sequence>MPARQIVTRLKATVGVTTLVSNRIYPILARESKTSPLPYITYQRISTNVINGSTGESDVSFIRYQVNSVGATQLSAATVALTVRAAFKGWSSTAGTPVVDMSHHIDEVDLPSDLLEGQDKAIFVVAQDYLLQVKNT</sequence>
<dbReference type="EMBL" id="LAZR01029383">
    <property type="protein sequence ID" value="KKL59743.1"/>
    <property type="molecule type" value="Genomic_DNA"/>
</dbReference>
<reference evidence="1" key="1">
    <citation type="journal article" date="2015" name="Nature">
        <title>Complex archaea that bridge the gap between prokaryotes and eukaryotes.</title>
        <authorList>
            <person name="Spang A."/>
            <person name="Saw J.H."/>
            <person name="Jorgensen S.L."/>
            <person name="Zaremba-Niedzwiedzka K."/>
            <person name="Martijn J."/>
            <person name="Lind A.E."/>
            <person name="van Eijk R."/>
            <person name="Schleper C."/>
            <person name="Guy L."/>
            <person name="Ettema T.J."/>
        </authorList>
    </citation>
    <scope>NUCLEOTIDE SEQUENCE</scope>
</reference>
<name>A0A0F9DDF8_9ZZZZ</name>
<proteinExistence type="predicted"/>
<accession>A0A0F9DDF8</accession>
<dbReference type="AlphaFoldDB" id="A0A0F9DDF8"/>
<dbReference type="Pfam" id="PF11367">
    <property type="entry name" value="Tail_completion_gp17"/>
    <property type="match status" value="1"/>
</dbReference>